<name>A0A263CYW5_9PSEU</name>
<dbReference type="InterPro" id="IPR000868">
    <property type="entry name" value="Isochorismatase-like_dom"/>
</dbReference>
<organism evidence="3 4">
    <name type="scientific">Amycolatopsis antarctica</name>
    <dbReference type="NCBI Taxonomy" id="1854586"/>
    <lineage>
        <taxon>Bacteria</taxon>
        <taxon>Bacillati</taxon>
        <taxon>Actinomycetota</taxon>
        <taxon>Actinomycetes</taxon>
        <taxon>Pseudonocardiales</taxon>
        <taxon>Pseudonocardiaceae</taxon>
        <taxon>Amycolatopsis</taxon>
    </lineage>
</organism>
<dbReference type="PRINTS" id="PR01398">
    <property type="entry name" value="ISCHRISMTASE"/>
</dbReference>
<dbReference type="InterPro" id="IPR050272">
    <property type="entry name" value="Isochorismatase-like_hydrls"/>
</dbReference>
<evidence type="ECO:0000313" key="3">
    <source>
        <dbReference type="EMBL" id="OZM70607.1"/>
    </source>
</evidence>
<protein>
    <submittedName>
        <fullName evidence="3">Isochorismatase</fullName>
    </submittedName>
</protein>
<dbReference type="GO" id="GO:0008908">
    <property type="term" value="F:isochorismatase activity"/>
    <property type="evidence" value="ECO:0007669"/>
    <property type="project" value="InterPro"/>
</dbReference>
<comment type="caution">
    <text evidence="3">The sequence shown here is derived from an EMBL/GenBank/DDBJ whole genome shotgun (WGS) entry which is preliminary data.</text>
</comment>
<reference evidence="3 4" key="1">
    <citation type="submission" date="2017-07" db="EMBL/GenBank/DDBJ databases">
        <title>Amycolatopsis antarcticus sp. nov., isolated from the surface of an Antarcticus brown macroalga.</title>
        <authorList>
            <person name="Wang J."/>
            <person name="Leiva S."/>
            <person name="Huang J."/>
            <person name="Huang Y."/>
        </authorList>
    </citation>
    <scope>NUCLEOTIDE SEQUENCE [LARGE SCALE GENOMIC DNA]</scope>
    <source>
        <strain evidence="3 4">AU-G6</strain>
    </source>
</reference>
<evidence type="ECO:0000259" key="2">
    <source>
        <dbReference type="Pfam" id="PF00857"/>
    </source>
</evidence>
<evidence type="ECO:0000313" key="4">
    <source>
        <dbReference type="Proteomes" id="UP000242444"/>
    </source>
</evidence>
<dbReference type="InParanoid" id="A0A263CYW5"/>
<dbReference type="PANTHER" id="PTHR43540:SF3">
    <property type="entry name" value="ENTEROBACTIN SYNTHASE COMPONENT B"/>
    <property type="match status" value="1"/>
</dbReference>
<dbReference type="PANTHER" id="PTHR43540">
    <property type="entry name" value="PEROXYUREIDOACRYLATE/UREIDOACRYLATE AMIDOHYDROLASE-RELATED"/>
    <property type="match status" value="1"/>
</dbReference>
<dbReference type="Pfam" id="PF00857">
    <property type="entry name" value="Isochorismatase"/>
    <property type="match status" value="1"/>
</dbReference>
<dbReference type="OrthoDB" id="5794853at2"/>
<proteinExistence type="predicted"/>
<dbReference type="Gene3D" id="3.40.50.850">
    <property type="entry name" value="Isochorismatase-like"/>
    <property type="match status" value="1"/>
</dbReference>
<dbReference type="AlphaFoldDB" id="A0A263CYW5"/>
<dbReference type="RefSeq" id="WP_094865419.1">
    <property type="nucleotide sequence ID" value="NZ_NKYE01000019.1"/>
</dbReference>
<dbReference type="EMBL" id="NKYE01000019">
    <property type="protein sequence ID" value="OZM70607.1"/>
    <property type="molecule type" value="Genomic_DNA"/>
</dbReference>
<dbReference type="InterPro" id="IPR016291">
    <property type="entry name" value="Isochorismatase"/>
</dbReference>
<dbReference type="InterPro" id="IPR036380">
    <property type="entry name" value="Isochorismatase-like_sf"/>
</dbReference>
<gene>
    <name evidence="3" type="ORF">CFN78_24715</name>
</gene>
<accession>A0A263CYW5</accession>
<dbReference type="PIRSF" id="PIRSF001111">
    <property type="entry name" value="Isochorismatase"/>
    <property type="match status" value="1"/>
</dbReference>
<dbReference type="Proteomes" id="UP000242444">
    <property type="component" value="Unassembled WGS sequence"/>
</dbReference>
<keyword evidence="1" id="KW-0378">Hydrolase</keyword>
<feature type="domain" description="Isochorismatase-like" evidence="2">
    <location>
        <begin position="32"/>
        <end position="203"/>
    </location>
</feature>
<dbReference type="SUPFAM" id="SSF52499">
    <property type="entry name" value="Isochorismatase-like hydrolases"/>
    <property type="match status" value="1"/>
</dbReference>
<evidence type="ECO:0000256" key="1">
    <source>
        <dbReference type="ARBA" id="ARBA00022801"/>
    </source>
</evidence>
<sequence length="226" mass="24998">MALPAIAPYPVPAEAELPPSKVSWTPEPNRAVLLVHDMQHYFVDAYQPDSEPLSTVVANIAALRERADLLGIPVVFSAQPGDQAPEDRRLLTDFWGPGLRAVPEQEKIIPELAPAEDDVLLTKWRYSAFQRTDLRQRLRDWGRDQLLVTGIYAHMGCLMTACEAFMQDVQAFFLADAVADFSLDDHRMAVRYAALRCAVATSTSRMLDALGAVEHAGGPELEKAGR</sequence>
<keyword evidence="4" id="KW-1185">Reference proteome</keyword>